<dbReference type="OrthoDB" id="5171849at2"/>
<evidence type="ECO:0000256" key="6">
    <source>
        <dbReference type="SAM" id="MobiDB-lite"/>
    </source>
</evidence>
<evidence type="ECO:0000256" key="2">
    <source>
        <dbReference type="ARBA" id="ARBA00022989"/>
    </source>
</evidence>
<dbReference type="InterPro" id="IPR004090">
    <property type="entry name" value="Chemotax_Me-accpt_rcpt"/>
</dbReference>
<evidence type="ECO:0000256" key="5">
    <source>
        <dbReference type="PROSITE-ProRule" id="PRU00284"/>
    </source>
</evidence>
<dbReference type="Pfam" id="PF00672">
    <property type="entry name" value="HAMP"/>
    <property type="match status" value="1"/>
</dbReference>
<dbReference type="Proteomes" id="UP000321234">
    <property type="component" value="Unassembled WGS sequence"/>
</dbReference>
<dbReference type="PROSITE" id="PS50885">
    <property type="entry name" value="HAMP"/>
    <property type="match status" value="1"/>
</dbReference>
<proteinExistence type="inferred from homology"/>
<keyword evidence="1 7" id="KW-0812">Transmembrane</keyword>
<dbReference type="SMART" id="SM00304">
    <property type="entry name" value="HAMP"/>
    <property type="match status" value="2"/>
</dbReference>
<dbReference type="GO" id="GO:0006935">
    <property type="term" value="P:chemotaxis"/>
    <property type="evidence" value="ECO:0007669"/>
    <property type="project" value="InterPro"/>
</dbReference>
<keyword evidence="7" id="KW-0472">Membrane</keyword>
<evidence type="ECO:0000259" key="8">
    <source>
        <dbReference type="PROSITE" id="PS50111"/>
    </source>
</evidence>
<dbReference type="Pfam" id="PF12729">
    <property type="entry name" value="4HB_MCP_1"/>
    <property type="match status" value="1"/>
</dbReference>
<sequence length="528" mass="53322">MLHRLADLRIAHKLYLGFGVVLALLLVVAGLAGLRLAQAQGDLDLLASSGLGSVETSAQTSTKLLQVRLDLANIALSPDASASAQAQEALQADQAALDEQWRRYLTTSPASSSAQQEEFTAALATYRAVLPELVQRAEAGDLAGFVALRSEAANPPAKRSFAALDDIVTTEAAAATTMADEGRATFRASLAVLAAAVALAAVLAVGIAVVVARSVTRPLARVVDVMGAVAHGRLDRRVGLTAKDEVGRLGTATDASLEALAGTLRQVREESTALTASSGTLTTVSTLMASGAEESSSQSQVVSAASEQVTASISTVAAAGEEMTAAIAQIATATADASAMASNAVAAAGQAGGAIERLGTSSREIGDVVKLITSIAEQTNLLALNATIEAARAGEMGKGFAVVAGEVKELARQTAQATEEIVGKVSATQGDAAAAAAAVTQIGDVIGRIDEVQATIAAAVEEQSATTSEMVRNVTEISTGSGQISASIASIAAGAEEGRRSADETSSTASSLAQTAGRLQELTGRFTL</sequence>
<feature type="transmembrane region" description="Helical" evidence="7">
    <location>
        <begin position="190"/>
        <end position="212"/>
    </location>
</feature>
<dbReference type="EMBL" id="VKAC01000010">
    <property type="protein sequence ID" value="TXR55112.1"/>
    <property type="molecule type" value="Genomic_DNA"/>
</dbReference>
<feature type="domain" description="HAMP" evidence="9">
    <location>
        <begin position="213"/>
        <end position="265"/>
    </location>
</feature>
<dbReference type="AlphaFoldDB" id="A0A5C8ZAY1"/>
<feature type="domain" description="Methyl-accepting transducer" evidence="8">
    <location>
        <begin position="270"/>
        <end position="513"/>
    </location>
</feature>
<accession>A0A5C8ZAY1</accession>
<dbReference type="PROSITE" id="PS50111">
    <property type="entry name" value="CHEMOTAXIS_TRANSDUC_2"/>
    <property type="match status" value="1"/>
</dbReference>
<name>A0A5C8ZAY1_9ACTN</name>
<dbReference type="SMART" id="SM00283">
    <property type="entry name" value="MA"/>
    <property type="match status" value="1"/>
</dbReference>
<dbReference type="SUPFAM" id="SSF58104">
    <property type="entry name" value="Methyl-accepting chemotaxis protein (MCP) signaling domain"/>
    <property type="match status" value="1"/>
</dbReference>
<keyword evidence="11" id="KW-1185">Reference proteome</keyword>
<evidence type="ECO:0000256" key="1">
    <source>
        <dbReference type="ARBA" id="ARBA00022692"/>
    </source>
</evidence>
<dbReference type="RefSeq" id="WP_147927502.1">
    <property type="nucleotide sequence ID" value="NZ_VKAC01000010.1"/>
</dbReference>
<dbReference type="PANTHER" id="PTHR32089">
    <property type="entry name" value="METHYL-ACCEPTING CHEMOTAXIS PROTEIN MCPB"/>
    <property type="match status" value="1"/>
</dbReference>
<dbReference type="Gene3D" id="1.10.287.950">
    <property type="entry name" value="Methyl-accepting chemotaxis protein"/>
    <property type="match status" value="1"/>
</dbReference>
<dbReference type="InterPro" id="IPR004089">
    <property type="entry name" value="MCPsignal_dom"/>
</dbReference>
<dbReference type="GO" id="GO:0004888">
    <property type="term" value="F:transmembrane signaling receptor activity"/>
    <property type="evidence" value="ECO:0007669"/>
    <property type="project" value="InterPro"/>
</dbReference>
<keyword evidence="2 7" id="KW-1133">Transmembrane helix</keyword>
<dbReference type="CDD" id="cd06225">
    <property type="entry name" value="HAMP"/>
    <property type="match status" value="1"/>
</dbReference>
<dbReference type="InterPro" id="IPR024478">
    <property type="entry name" value="HlyB_4HB_MCP"/>
</dbReference>
<dbReference type="Pfam" id="PF00015">
    <property type="entry name" value="MCPsignal"/>
    <property type="match status" value="1"/>
</dbReference>
<keyword evidence="3 5" id="KW-0807">Transducer</keyword>
<evidence type="ECO:0000256" key="7">
    <source>
        <dbReference type="SAM" id="Phobius"/>
    </source>
</evidence>
<evidence type="ECO:0000313" key="11">
    <source>
        <dbReference type="Proteomes" id="UP000321234"/>
    </source>
</evidence>
<dbReference type="PRINTS" id="PR00260">
    <property type="entry name" value="CHEMTRNSDUCR"/>
</dbReference>
<organism evidence="10 11">
    <name type="scientific">Quadrisphaera setariae</name>
    <dbReference type="NCBI Taxonomy" id="2593304"/>
    <lineage>
        <taxon>Bacteria</taxon>
        <taxon>Bacillati</taxon>
        <taxon>Actinomycetota</taxon>
        <taxon>Actinomycetes</taxon>
        <taxon>Kineosporiales</taxon>
        <taxon>Kineosporiaceae</taxon>
        <taxon>Quadrisphaera</taxon>
    </lineage>
</organism>
<dbReference type="PANTHER" id="PTHR32089:SF112">
    <property type="entry name" value="LYSOZYME-LIKE PROTEIN-RELATED"/>
    <property type="match status" value="1"/>
</dbReference>
<evidence type="ECO:0000313" key="10">
    <source>
        <dbReference type="EMBL" id="TXR55112.1"/>
    </source>
</evidence>
<feature type="compositionally biased region" description="Low complexity" evidence="6">
    <location>
        <begin position="505"/>
        <end position="514"/>
    </location>
</feature>
<feature type="region of interest" description="Disordered" evidence="6">
    <location>
        <begin position="495"/>
        <end position="514"/>
    </location>
</feature>
<evidence type="ECO:0000259" key="9">
    <source>
        <dbReference type="PROSITE" id="PS50885"/>
    </source>
</evidence>
<gene>
    <name evidence="10" type="ORF">FMM08_16645</name>
</gene>
<comment type="similarity">
    <text evidence="4">Belongs to the methyl-accepting chemotaxis (MCP) protein family.</text>
</comment>
<dbReference type="GO" id="GO:0007165">
    <property type="term" value="P:signal transduction"/>
    <property type="evidence" value="ECO:0007669"/>
    <property type="project" value="UniProtKB-KW"/>
</dbReference>
<reference evidence="10 11" key="1">
    <citation type="submission" date="2019-07" db="EMBL/GenBank/DDBJ databases">
        <title>Quadrisphaera sp. strain DD2A genome sequencing and assembly.</title>
        <authorList>
            <person name="Kim I."/>
        </authorList>
    </citation>
    <scope>NUCLEOTIDE SEQUENCE [LARGE SCALE GENOMIC DNA]</scope>
    <source>
        <strain evidence="10 11">DD2A</strain>
    </source>
</reference>
<protein>
    <submittedName>
        <fullName evidence="10">Methyl-accepting chemotaxis protein</fullName>
    </submittedName>
</protein>
<evidence type="ECO:0000256" key="3">
    <source>
        <dbReference type="ARBA" id="ARBA00023224"/>
    </source>
</evidence>
<dbReference type="InterPro" id="IPR003660">
    <property type="entry name" value="HAMP_dom"/>
</dbReference>
<evidence type="ECO:0000256" key="4">
    <source>
        <dbReference type="ARBA" id="ARBA00029447"/>
    </source>
</evidence>
<comment type="caution">
    <text evidence="10">The sequence shown here is derived from an EMBL/GenBank/DDBJ whole genome shotgun (WGS) entry which is preliminary data.</text>
</comment>
<dbReference type="GO" id="GO:0016020">
    <property type="term" value="C:membrane"/>
    <property type="evidence" value="ECO:0007669"/>
    <property type="project" value="InterPro"/>
</dbReference>